<dbReference type="EMBL" id="NAEP01000059">
    <property type="protein sequence ID" value="PDQ34205.1"/>
    <property type="molecule type" value="Genomic_DNA"/>
</dbReference>
<evidence type="ECO:0000313" key="3">
    <source>
        <dbReference type="EMBL" id="PDQ34205.1"/>
    </source>
</evidence>
<comment type="caution">
    <text evidence="3">The sequence shown here is derived from an EMBL/GenBank/DDBJ whole genome shotgun (WGS) entry which is preliminary data.</text>
</comment>
<organism evidence="3 4">
    <name type="scientific">Candidatus Lumbricidiphila eiseniae</name>
    <dbReference type="NCBI Taxonomy" id="1969409"/>
    <lineage>
        <taxon>Bacteria</taxon>
        <taxon>Bacillati</taxon>
        <taxon>Actinomycetota</taxon>
        <taxon>Actinomycetes</taxon>
        <taxon>Micrococcales</taxon>
        <taxon>Microbacteriaceae</taxon>
        <taxon>Candidatus Lumbricidiphila</taxon>
    </lineage>
</organism>
<feature type="region of interest" description="Disordered" evidence="2">
    <location>
        <begin position="121"/>
        <end position="157"/>
    </location>
</feature>
<accession>A0A2A6FMT9</accession>
<sequence length="157" mass="17121">MRRCWGGLPTGAQGVEPWAEAFAGKRADADLRVTELRQEAEQARREQNRLAERHLRESVALRRQVLGSATPSTVSARAAGWRARAEQARHDLAQIEALPVAEAAQLVGELAARAEAERQAAERAQAAREARAAQLGRSRPSSDHGRTGLERDFGPSL</sequence>
<gene>
    <name evidence="3" type="ORF">B5766_12175</name>
</gene>
<dbReference type="AlphaFoldDB" id="A0A2A6FMT9"/>
<feature type="compositionally biased region" description="Basic and acidic residues" evidence="2">
    <location>
        <begin position="140"/>
        <end position="157"/>
    </location>
</feature>
<feature type="coiled-coil region" evidence="1">
    <location>
        <begin position="26"/>
        <end position="57"/>
    </location>
</feature>
<evidence type="ECO:0000256" key="1">
    <source>
        <dbReference type="SAM" id="Coils"/>
    </source>
</evidence>
<name>A0A2A6FMT9_9MICO</name>
<keyword evidence="1" id="KW-0175">Coiled coil</keyword>
<evidence type="ECO:0000313" key="4">
    <source>
        <dbReference type="Proteomes" id="UP000219994"/>
    </source>
</evidence>
<reference evidence="4" key="1">
    <citation type="submission" date="2017-03" db="EMBL/GenBank/DDBJ databases">
        <authorList>
            <person name="Lund M.B."/>
        </authorList>
    </citation>
    <scope>NUCLEOTIDE SEQUENCE [LARGE SCALE GENOMIC DNA]</scope>
</reference>
<feature type="compositionally biased region" description="Basic and acidic residues" evidence="2">
    <location>
        <begin position="121"/>
        <end position="131"/>
    </location>
</feature>
<protein>
    <submittedName>
        <fullName evidence="3">Uncharacterized protein</fullName>
    </submittedName>
</protein>
<evidence type="ECO:0000256" key="2">
    <source>
        <dbReference type="SAM" id="MobiDB-lite"/>
    </source>
</evidence>
<dbReference type="Proteomes" id="UP000219994">
    <property type="component" value="Unassembled WGS sequence"/>
</dbReference>
<proteinExistence type="predicted"/>